<evidence type="ECO:0000313" key="2">
    <source>
        <dbReference type="Proteomes" id="UP000051952"/>
    </source>
</evidence>
<dbReference type="EMBL" id="CYKH01000151">
    <property type="protein sequence ID" value="CUI11830.1"/>
    <property type="molecule type" value="Genomic_DNA"/>
</dbReference>
<name>A0A0S4KFZ7_BODSA</name>
<accession>A0A0S4KFZ7</accession>
<reference evidence="2" key="1">
    <citation type="submission" date="2015-09" db="EMBL/GenBank/DDBJ databases">
        <authorList>
            <consortium name="Pathogen Informatics"/>
        </authorList>
    </citation>
    <scope>NUCLEOTIDE SEQUENCE [LARGE SCALE GENOMIC DNA]</scope>
    <source>
        <strain evidence="2">Lake Konstanz</strain>
    </source>
</reference>
<evidence type="ECO:0000313" key="1">
    <source>
        <dbReference type="EMBL" id="CUI11830.1"/>
    </source>
</evidence>
<gene>
    <name evidence="1" type="ORF">BSAL_55150</name>
</gene>
<keyword evidence="2" id="KW-1185">Reference proteome</keyword>
<dbReference type="AlphaFoldDB" id="A0A0S4KFZ7"/>
<proteinExistence type="predicted"/>
<feature type="non-terminal residue" evidence="1">
    <location>
        <position position="1"/>
    </location>
</feature>
<dbReference type="VEuPathDB" id="TriTrypDB:BSAL_55150"/>
<dbReference type="Proteomes" id="UP000051952">
    <property type="component" value="Unassembled WGS sequence"/>
</dbReference>
<organism evidence="1 2">
    <name type="scientific">Bodo saltans</name>
    <name type="common">Flagellated protozoan</name>
    <dbReference type="NCBI Taxonomy" id="75058"/>
    <lineage>
        <taxon>Eukaryota</taxon>
        <taxon>Discoba</taxon>
        <taxon>Euglenozoa</taxon>
        <taxon>Kinetoplastea</taxon>
        <taxon>Metakinetoplastina</taxon>
        <taxon>Eubodonida</taxon>
        <taxon>Bodonidae</taxon>
        <taxon>Bodo</taxon>
    </lineage>
</organism>
<protein>
    <submittedName>
        <fullName evidence="1">Uncharacterized protein</fullName>
    </submittedName>
</protein>
<sequence length="179" mass="18946">GTVTLYSLTPVELAGRVFKPIPGTEPYVTEGGQEVVSQKSDGSAFVAETSTTMTVLRKVIEDFLALLPNMAEKDKAITELLVKGKIVKSAEELKRVKLPRKVHQYAQHVSQSLPVGAPAVGGLLAASIRRNIKNLDFGLDMSTRSSARGSNAVATFGDLKSPLASSPDATTAFATSGKM</sequence>